<feature type="compositionally biased region" description="Basic and acidic residues" evidence="1">
    <location>
        <begin position="1"/>
        <end position="10"/>
    </location>
</feature>
<name>A0A165BPD7_9APHY</name>
<gene>
    <name evidence="2" type="ORF">LAESUDRAFT_484169</name>
</gene>
<organism evidence="2 3">
    <name type="scientific">Laetiporus sulphureus 93-53</name>
    <dbReference type="NCBI Taxonomy" id="1314785"/>
    <lineage>
        <taxon>Eukaryota</taxon>
        <taxon>Fungi</taxon>
        <taxon>Dikarya</taxon>
        <taxon>Basidiomycota</taxon>
        <taxon>Agaricomycotina</taxon>
        <taxon>Agaricomycetes</taxon>
        <taxon>Polyporales</taxon>
        <taxon>Laetiporus</taxon>
    </lineage>
</organism>
<dbReference type="AlphaFoldDB" id="A0A165BPD7"/>
<protein>
    <submittedName>
        <fullName evidence="2">Uncharacterized protein</fullName>
    </submittedName>
</protein>
<accession>A0A165BPD7</accession>
<feature type="region of interest" description="Disordered" evidence="1">
    <location>
        <begin position="134"/>
        <end position="153"/>
    </location>
</feature>
<evidence type="ECO:0000256" key="1">
    <source>
        <dbReference type="SAM" id="MobiDB-lite"/>
    </source>
</evidence>
<dbReference type="InParanoid" id="A0A165BPD7"/>
<dbReference type="Proteomes" id="UP000076871">
    <property type="component" value="Unassembled WGS sequence"/>
</dbReference>
<keyword evidence="3" id="KW-1185">Reference proteome</keyword>
<feature type="region of interest" description="Disordered" evidence="1">
    <location>
        <begin position="1"/>
        <end position="73"/>
    </location>
</feature>
<evidence type="ECO:0000313" key="3">
    <source>
        <dbReference type="Proteomes" id="UP000076871"/>
    </source>
</evidence>
<reference evidence="2 3" key="1">
    <citation type="journal article" date="2016" name="Mol. Biol. Evol.">
        <title>Comparative Genomics of Early-Diverging Mushroom-Forming Fungi Provides Insights into the Origins of Lignocellulose Decay Capabilities.</title>
        <authorList>
            <person name="Nagy L.G."/>
            <person name="Riley R."/>
            <person name="Tritt A."/>
            <person name="Adam C."/>
            <person name="Daum C."/>
            <person name="Floudas D."/>
            <person name="Sun H."/>
            <person name="Yadav J.S."/>
            <person name="Pangilinan J."/>
            <person name="Larsson K.H."/>
            <person name="Matsuura K."/>
            <person name="Barry K."/>
            <person name="Labutti K."/>
            <person name="Kuo R."/>
            <person name="Ohm R.A."/>
            <person name="Bhattacharya S.S."/>
            <person name="Shirouzu T."/>
            <person name="Yoshinaga Y."/>
            <person name="Martin F.M."/>
            <person name="Grigoriev I.V."/>
            <person name="Hibbett D.S."/>
        </authorList>
    </citation>
    <scope>NUCLEOTIDE SEQUENCE [LARGE SCALE GENOMIC DNA]</scope>
    <source>
        <strain evidence="2 3">93-53</strain>
    </source>
</reference>
<evidence type="ECO:0000313" key="2">
    <source>
        <dbReference type="EMBL" id="KZT01415.1"/>
    </source>
</evidence>
<dbReference type="GeneID" id="63819668"/>
<proteinExistence type="predicted"/>
<dbReference type="RefSeq" id="XP_040759155.1">
    <property type="nucleotide sequence ID" value="XM_040902637.1"/>
</dbReference>
<dbReference type="EMBL" id="KV427665">
    <property type="protein sequence ID" value="KZT01415.1"/>
    <property type="molecule type" value="Genomic_DNA"/>
</dbReference>
<sequence length="153" mass="16880">MRDMDTELRGKIWKTKHALEMPVHAEPSRRRPSATPPRTMQRGDTAAKSPLAVRKEASISSTRAAGGRASPRQGLVNVYVEHCSVENTVWLAMTGATEIKSVSRPGGTYNVERQDGDRLQRWGYGWAQLSDPALTGNLDEDPEKSEPIKAVLV</sequence>